<dbReference type="RefSeq" id="WP_100591004.1">
    <property type="nucleotide sequence ID" value="NZ_CP015578.1"/>
</dbReference>
<accession>A0A1X9SPZ3</accession>
<feature type="transmembrane region" description="Helical" evidence="2">
    <location>
        <begin position="16"/>
        <end position="37"/>
    </location>
</feature>
<keyword evidence="2" id="KW-1133">Transmembrane helix</keyword>
<feature type="coiled-coil region" evidence="1">
    <location>
        <begin position="68"/>
        <end position="102"/>
    </location>
</feature>
<evidence type="ECO:0000256" key="1">
    <source>
        <dbReference type="SAM" id="Coils"/>
    </source>
</evidence>
<dbReference type="EMBL" id="CP015578">
    <property type="protein sequence ID" value="ARQ98301.1"/>
    <property type="molecule type" value="Genomic_DNA"/>
</dbReference>
<dbReference type="KEGG" id="clx:CLAN_1593"/>
<dbReference type="GeneID" id="46922055"/>
<gene>
    <name evidence="3" type="ORF">CLAN_1593</name>
</gene>
<keyword evidence="2" id="KW-0472">Membrane</keyword>
<dbReference type="Proteomes" id="UP000202031">
    <property type="component" value="Chromosome"/>
</dbReference>
<keyword evidence="2" id="KW-0812">Transmembrane</keyword>
<sequence>MEFNSLLNNRSKKEQYMIFMGSFLVVFYLFYLSWGYFDKLYFKALMRYENELNSYLSTNLPTQIQNQIDLSSQKLQNSKTELNQLKIENEFLQTHAINLANQISKFSSNSEILAFIDNKSNTSGIKISKILPNQISNDRLYDYNISFSSTFDLALIFIDELEGAWLEISQARFEPYNSEIRLILRDFR</sequence>
<reference evidence="4" key="1">
    <citation type="journal article" date="2017" name="Genome Biol. Evol.">
        <title>Comparative Genomic Analysis Identifies a Campylobacter Clade Deficient in Selenium Metabolism.</title>
        <authorList>
            <person name="Miller W.G."/>
            <person name="Yee E."/>
            <person name="Lopes B.S."/>
            <person name="Chapman M.H."/>
            <person name="Huynh S."/>
            <person name="Bono J.L."/>
            <person name="Parker C.T."/>
            <person name="Strachan N.J.C."/>
            <person name="Forbes K.J."/>
        </authorList>
    </citation>
    <scope>NUCLEOTIDE SEQUENCE [LARGE SCALE GENOMIC DNA]</scope>
    <source>
        <strain evidence="4">NCTC 13004</strain>
    </source>
</reference>
<evidence type="ECO:0000313" key="3">
    <source>
        <dbReference type="EMBL" id="ARQ98301.1"/>
    </source>
</evidence>
<dbReference type="AlphaFoldDB" id="A0A1X9SPZ3"/>
<reference evidence="4" key="2">
    <citation type="journal article" date="2017" name="Genome Biol. Evol.">
        <title>Comparative genomic analysis identifies a Campylobacter clade deficient in selenium metabolism.</title>
        <authorList>
            <person name="Miller W.G."/>
            <person name="Yee E."/>
            <person name="Lopes B.S."/>
            <person name="Chapman M.H."/>
            <person name="Huynh S."/>
            <person name="Bono J.L."/>
            <person name="Parker C.T."/>
            <person name="Strachan N.J.C."/>
            <person name="Forbes K.J."/>
        </authorList>
    </citation>
    <scope>NUCLEOTIDE SEQUENCE [LARGE SCALE GENOMIC DNA]</scope>
    <source>
        <strain evidence="4">NCTC 13004</strain>
    </source>
</reference>
<protein>
    <submittedName>
        <fullName evidence="3">Uncharacterized protein</fullName>
    </submittedName>
</protein>
<proteinExistence type="predicted"/>
<organism evidence="3 4">
    <name type="scientific">Campylobacter lanienae NCTC 13004</name>
    <dbReference type="NCBI Taxonomy" id="1031753"/>
    <lineage>
        <taxon>Bacteria</taxon>
        <taxon>Pseudomonadati</taxon>
        <taxon>Campylobacterota</taxon>
        <taxon>Epsilonproteobacteria</taxon>
        <taxon>Campylobacterales</taxon>
        <taxon>Campylobacteraceae</taxon>
        <taxon>Campylobacter</taxon>
    </lineage>
</organism>
<evidence type="ECO:0000256" key="2">
    <source>
        <dbReference type="SAM" id="Phobius"/>
    </source>
</evidence>
<keyword evidence="1" id="KW-0175">Coiled coil</keyword>
<name>A0A1X9SPZ3_9BACT</name>
<evidence type="ECO:0000313" key="4">
    <source>
        <dbReference type="Proteomes" id="UP000202031"/>
    </source>
</evidence>